<dbReference type="Pfam" id="PF11551">
    <property type="entry name" value="Omp28"/>
    <property type="match status" value="1"/>
</dbReference>
<evidence type="ECO:0008006" key="2">
    <source>
        <dbReference type="Google" id="ProtNLM"/>
    </source>
</evidence>
<dbReference type="InterPro" id="IPR013783">
    <property type="entry name" value="Ig-like_fold"/>
</dbReference>
<dbReference type="AlphaFoldDB" id="A0A6S6TMP5"/>
<protein>
    <recommendedName>
        <fullName evidence="2">Outer membrane protein Omp28</fullName>
    </recommendedName>
</protein>
<evidence type="ECO:0000313" key="1">
    <source>
        <dbReference type="EMBL" id="CAA6820634.1"/>
    </source>
</evidence>
<feature type="non-terminal residue" evidence="1">
    <location>
        <position position="1"/>
    </location>
</feature>
<dbReference type="Gene3D" id="2.60.40.10">
    <property type="entry name" value="Immunoglobulins"/>
    <property type="match status" value="1"/>
</dbReference>
<dbReference type="EMBL" id="CACVAQ010000289">
    <property type="protein sequence ID" value="CAA6820634.1"/>
    <property type="molecule type" value="Genomic_DNA"/>
</dbReference>
<name>A0A6S6TMP5_9BACT</name>
<dbReference type="InterPro" id="IPR021615">
    <property type="entry name" value="Omp28"/>
</dbReference>
<reference evidence="1" key="1">
    <citation type="submission" date="2020-01" db="EMBL/GenBank/DDBJ databases">
        <authorList>
            <person name="Meier V. D."/>
            <person name="Meier V D."/>
        </authorList>
    </citation>
    <scope>NUCLEOTIDE SEQUENCE</scope>
    <source>
        <strain evidence="1">HLG_WM_MAG_10</strain>
    </source>
</reference>
<gene>
    <name evidence="1" type="ORF">HELGO_WM18099</name>
</gene>
<organism evidence="1">
    <name type="scientific">uncultured Aureispira sp</name>
    <dbReference type="NCBI Taxonomy" id="1331704"/>
    <lineage>
        <taxon>Bacteria</taxon>
        <taxon>Pseudomonadati</taxon>
        <taxon>Bacteroidota</taxon>
        <taxon>Saprospiria</taxon>
        <taxon>Saprospirales</taxon>
        <taxon>Saprospiraceae</taxon>
        <taxon>Aureispira</taxon>
        <taxon>environmental samples</taxon>
    </lineage>
</organism>
<proteinExistence type="predicted"/>
<sequence>QGKNTKQYIMNKIARVLTFAIGGFIALGCEEIPPQITPCQTSRVVLVEEFTGIDCVNCPAGSAKLETLSSQNPGKIIVVGIHAGYFATDHNGFDLRCSDGENLESLYLGPVSGYPASSINRKVFEGESDVVADLTEWAGYIATEICERPIAELSLTNTYDPATRMASVTVDVTPSTFFTGLLEEDLAISVLLTESNIVGYQKTPAGSDPAYVHKHVLRDVITDSYTGDVLIPSGNALTAQQKVIADYLIPSGWNPDNCHAVAFIHYKGENNKEVIQAIEAHIN</sequence>
<accession>A0A6S6TMP5</accession>